<organism evidence="1 2">
    <name type="scientific">Bacteroides oleiciplenus</name>
    <dbReference type="NCBI Taxonomy" id="626931"/>
    <lineage>
        <taxon>Bacteria</taxon>
        <taxon>Pseudomonadati</taxon>
        <taxon>Bacteroidota</taxon>
        <taxon>Bacteroidia</taxon>
        <taxon>Bacteroidales</taxon>
        <taxon>Bacteroidaceae</taxon>
        <taxon>Bacteroides</taxon>
    </lineage>
</organism>
<evidence type="ECO:0000313" key="1">
    <source>
        <dbReference type="EMBL" id="RGN31463.1"/>
    </source>
</evidence>
<dbReference type="RefSeq" id="WP_117725389.1">
    <property type="nucleotide sequence ID" value="NZ_CAUGNI010000009.1"/>
</dbReference>
<gene>
    <name evidence="1" type="ORF">DXB65_20490</name>
</gene>
<sequence>MGIINQGILGGFSGKVGPIVGFRWKSNYYIRARAAKVSNPRTPRQQEQRGKFATAFNFLKTMKPFIRMGYKEFTQDKSAFNAAMSYTLKRAVMGSGKDITIDFNRALVSMGTLMPVFEGTAIQEKDKMSFNWQDNSGMGNAEDTDIAMLLVYNKDKEMAVYDTEAALRSGKHAELPLPDSWQDDELVAYLSFRNADGDSVANSICLPISIAEAPENEVEIQAESTDTTYEKPLSIKKAKLQPHIAVHLSSAPPNNIGTCRCET</sequence>
<dbReference type="Pfam" id="PF19781">
    <property type="entry name" value="DUF6266"/>
    <property type="match status" value="1"/>
</dbReference>
<name>A0A3E5B1T5_9BACE</name>
<dbReference type="AlphaFoldDB" id="A0A3E5B1T5"/>
<evidence type="ECO:0000313" key="2">
    <source>
        <dbReference type="Proteomes" id="UP000260983"/>
    </source>
</evidence>
<proteinExistence type="predicted"/>
<dbReference type="Proteomes" id="UP000260983">
    <property type="component" value="Unassembled WGS sequence"/>
</dbReference>
<dbReference type="InterPro" id="IPR046233">
    <property type="entry name" value="DUF6266"/>
</dbReference>
<dbReference type="EMBL" id="QSUL01000018">
    <property type="protein sequence ID" value="RGN31463.1"/>
    <property type="molecule type" value="Genomic_DNA"/>
</dbReference>
<comment type="caution">
    <text evidence="1">The sequence shown here is derived from an EMBL/GenBank/DDBJ whole genome shotgun (WGS) entry which is preliminary data.</text>
</comment>
<reference evidence="1 2" key="1">
    <citation type="submission" date="2018-08" db="EMBL/GenBank/DDBJ databases">
        <title>A genome reference for cultivated species of the human gut microbiota.</title>
        <authorList>
            <person name="Zou Y."/>
            <person name="Xue W."/>
            <person name="Luo G."/>
        </authorList>
    </citation>
    <scope>NUCLEOTIDE SEQUENCE [LARGE SCALE GENOMIC DNA]</scope>
    <source>
        <strain evidence="1 2">OM05-15BH</strain>
    </source>
</reference>
<accession>A0A3E5B1T5</accession>
<protein>
    <submittedName>
        <fullName evidence="1">Uncharacterized protein</fullName>
    </submittedName>
</protein>